<evidence type="ECO:0000313" key="2">
    <source>
        <dbReference type="Ensembl" id="ENSPCLP00000016386.1"/>
    </source>
</evidence>
<accession>A0A669QQJ1</accession>
<evidence type="ECO:0000256" key="1">
    <source>
        <dbReference type="SAM" id="SignalP"/>
    </source>
</evidence>
<reference evidence="2" key="1">
    <citation type="submission" date="2025-08" db="UniProtKB">
        <authorList>
            <consortium name="Ensembl"/>
        </authorList>
    </citation>
    <scope>IDENTIFICATION</scope>
</reference>
<dbReference type="PANTHER" id="PTHR45732:SF4">
    <property type="entry name" value="ADP-RIBOSYLATION FACTOR-LIKE PROTEIN 8A"/>
    <property type="match status" value="1"/>
</dbReference>
<reference evidence="2" key="2">
    <citation type="submission" date="2025-09" db="UniProtKB">
        <authorList>
            <consortium name="Ensembl"/>
        </authorList>
    </citation>
    <scope>IDENTIFICATION</scope>
</reference>
<organism evidence="2 3">
    <name type="scientific">Phasianus colchicus</name>
    <name type="common">Common pheasant</name>
    <dbReference type="NCBI Taxonomy" id="9054"/>
    <lineage>
        <taxon>Eukaryota</taxon>
        <taxon>Metazoa</taxon>
        <taxon>Chordata</taxon>
        <taxon>Craniata</taxon>
        <taxon>Vertebrata</taxon>
        <taxon>Euteleostomi</taxon>
        <taxon>Archelosauria</taxon>
        <taxon>Archosauria</taxon>
        <taxon>Dinosauria</taxon>
        <taxon>Saurischia</taxon>
        <taxon>Theropoda</taxon>
        <taxon>Coelurosauria</taxon>
        <taxon>Aves</taxon>
        <taxon>Neognathae</taxon>
        <taxon>Galloanserae</taxon>
        <taxon>Galliformes</taxon>
        <taxon>Phasianidae</taxon>
        <taxon>Phasianinae</taxon>
        <taxon>Phasianus</taxon>
    </lineage>
</organism>
<keyword evidence="3" id="KW-1185">Reference proteome</keyword>
<feature type="signal peptide" evidence="1">
    <location>
        <begin position="1"/>
        <end position="17"/>
    </location>
</feature>
<dbReference type="AlphaFoldDB" id="A0A669QQJ1"/>
<dbReference type="GO" id="GO:0008089">
    <property type="term" value="P:anterograde axonal transport"/>
    <property type="evidence" value="ECO:0007669"/>
    <property type="project" value="TreeGrafter"/>
</dbReference>
<sequence length="95" mass="10562">MLTLFSELLDLLQVLFWEEEVVLTLVGLQVTKTTFVGVIACGQFNRDTVPKVGFNTLQLQHIPVLVLAIKGDLSGLIATHQLRRSGCPEPHPNWP</sequence>
<dbReference type="Ensembl" id="ENSPCLT00000021582.1">
    <property type="protein sequence ID" value="ENSPCLP00000016386.1"/>
    <property type="gene ID" value="ENSPCLG00000013342.1"/>
</dbReference>
<dbReference type="GO" id="GO:0005765">
    <property type="term" value="C:lysosomal membrane"/>
    <property type="evidence" value="ECO:0007669"/>
    <property type="project" value="TreeGrafter"/>
</dbReference>
<feature type="chain" id="PRO_5025573380" evidence="1">
    <location>
        <begin position="18"/>
        <end position="95"/>
    </location>
</feature>
<proteinExistence type="predicted"/>
<keyword evidence="1" id="KW-0732">Signal</keyword>
<dbReference type="Proteomes" id="UP000472261">
    <property type="component" value="Unplaced"/>
</dbReference>
<protein>
    <submittedName>
        <fullName evidence="2">Uncharacterized protein</fullName>
    </submittedName>
</protein>
<name>A0A669QQJ1_PHACC</name>
<evidence type="ECO:0000313" key="3">
    <source>
        <dbReference type="Proteomes" id="UP000472261"/>
    </source>
</evidence>
<dbReference type="GO" id="GO:1904115">
    <property type="term" value="C:axon cytoplasm"/>
    <property type="evidence" value="ECO:0007669"/>
    <property type="project" value="GOC"/>
</dbReference>
<dbReference type="PANTHER" id="PTHR45732">
    <property type="entry name" value="ADP-RIBOSYLATION FACTOR-LIKE PROTEIN 8"/>
    <property type="match status" value="1"/>
</dbReference>